<organism evidence="1 2">
    <name type="scientific">Colletotrichum chrysophilum</name>
    <dbReference type="NCBI Taxonomy" id="1836956"/>
    <lineage>
        <taxon>Eukaryota</taxon>
        <taxon>Fungi</taxon>
        <taxon>Dikarya</taxon>
        <taxon>Ascomycota</taxon>
        <taxon>Pezizomycotina</taxon>
        <taxon>Sordariomycetes</taxon>
        <taxon>Hypocreomycetidae</taxon>
        <taxon>Glomerellales</taxon>
        <taxon>Glomerellaceae</taxon>
        <taxon>Colletotrichum</taxon>
        <taxon>Colletotrichum gloeosporioides species complex</taxon>
    </lineage>
</organism>
<dbReference type="Proteomes" id="UP001243330">
    <property type="component" value="Unassembled WGS sequence"/>
</dbReference>
<proteinExistence type="predicted"/>
<sequence>MAYITHLFMSLGRLCNYTWYVPEDWYLMDDDVGGVDSEGALDAHHVHLTSIAPGRYTGRLELSKEAADS</sequence>
<comment type="caution">
    <text evidence="1">The sequence shown here is derived from an EMBL/GenBank/DDBJ whole genome shotgun (WGS) entry which is preliminary data.</text>
</comment>
<dbReference type="EMBL" id="JAQOWY010000830">
    <property type="protein sequence ID" value="KAK1838437.1"/>
    <property type="molecule type" value="Genomic_DNA"/>
</dbReference>
<evidence type="ECO:0000313" key="1">
    <source>
        <dbReference type="EMBL" id="KAK1838437.1"/>
    </source>
</evidence>
<accession>A0AAD8ZZE2</accession>
<name>A0AAD8ZZE2_9PEZI</name>
<protein>
    <submittedName>
        <fullName evidence="1">Uncharacterized protein</fullName>
    </submittedName>
</protein>
<evidence type="ECO:0000313" key="2">
    <source>
        <dbReference type="Proteomes" id="UP001243330"/>
    </source>
</evidence>
<gene>
    <name evidence="1" type="ORF">CCHR01_18938</name>
</gene>
<dbReference type="AlphaFoldDB" id="A0AAD8ZZE2"/>
<keyword evidence="2" id="KW-1185">Reference proteome</keyword>
<reference evidence="1" key="1">
    <citation type="submission" date="2023-01" db="EMBL/GenBank/DDBJ databases">
        <title>Colletotrichum chrysophilum M932 genome sequence.</title>
        <authorList>
            <person name="Baroncelli R."/>
        </authorList>
    </citation>
    <scope>NUCLEOTIDE SEQUENCE</scope>
    <source>
        <strain evidence="1">M932</strain>
    </source>
</reference>